<dbReference type="InterPro" id="IPR021309">
    <property type="entry name" value="YgaP-like_TM"/>
</dbReference>
<dbReference type="Pfam" id="PF11127">
    <property type="entry name" value="YgaP-like_TM"/>
    <property type="match status" value="1"/>
</dbReference>
<protein>
    <submittedName>
        <fullName evidence="3">Membrane protein</fullName>
    </submittedName>
</protein>
<evidence type="ECO:0000259" key="2">
    <source>
        <dbReference type="Pfam" id="PF11127"/>
    </source>
</evidence>
<name>A0A023WQU2_STUST</name>
<feature type="transmembrane region" description="Helical" evidence="1">
    <location>
        <begin position="12"/>
        <end position="35"/>
    </location>
</feature>
<dbReference type="OrthoDB" id="9804804at2"/>
<feature type="domain" description="Inner membrane protein YgaP-like transmembrane" evidence="2">
    <location>
        <begin position="1"/>
        <end position="61"/>
    </location>
</feature>
<keyword evidence="1" id="KW-0812">Transmembrane</keyword>
<dbReference type="EMBL" id="CP007509">
    <property type="protein sequence ID" value="AHY42508.1"/>
    <property type="molecule type" value="Genomic_DNA"/>
</dbReference>
<dbReference type="AlphaFoldDB" id="A0A023WQU2"/>
<dbReference type="KEGG" id="pstu:UIB01_08405"/>
<evidence type="ECO:0000313" key="3">
    <source>
        <dbReference type="EMBL" id="AHY42508.1"/>
    </source>
</evidence>
<keyword evidence="1" id="KW-1133">Transmembrane helix</keyword>
<evidence type="ECO:0000313" key="4">
    <source>
        <dbReference type="Proteomes" id="UP000025238"/>
    </source>
</evidence>
<reference evidence="3 4" key="1">
    <citation type="submission" date="2014-03" db="EMBL/GenBank/DDBJ databases">
        <title>Complete genome sequence of Pseudomonas stutzeri 19SMN4.</title>
        <authorList>
            <person name="Brunet-Galmes I."/>
            <person name="Nogales B."/>
            <person name="Busquets A."/>
            <person name="Pena A."/>
            <person name="Gomila M."/>
            <person name="Garcia-Valdes E."/>
            <person name="Lalucat J."/>
            <person name="Bennasar A."/>
            <person name="Bosch R."/>
        </authorList>
    </citation>
    <scope>NUCLEOTIDE SEQUENCE [LARGE SCALE GENOMIC DNA]</scope>
    <source>
        <strain evidence="3 4">19SMN4</strain>
    </source>
</reference>
<gene>
    <name evidence="3" type="ORF">UIB01_08405</name>
</gene>
<dbReference type="PATRIC" id="fig|316.97.peg.1687"/>
<evidence type="ECO:0000256" key="1">
    <source>
        <dbReference type="SAM" id="Phobius"/>
    </source>
</evidence>
<sequence length="66" mass="6934">MKANVGTIDRTLRIIVGLALIGLSLAGVIGVWGWIGLLPLATGIFRFCPAYTLLGIKTCKACSTKS</sequence>
<dbReference type="Proteomes" id="UP000025238">
    <property type="component" value="Chromosome"/>
</dbReference>
<accession>A0A023WQU2</accession>
<proteinExistence type="predicted"/>
<keyword evidence="1" id="KW-0472">Membrane</keyword>
<organism evidence="3 4">
    <name type="scientific">Stutzerimonas stutzeri</name>
    <name type="common">Pseudomonas stutzeri</name>
    <dbReference type="NCBI Taxonomy" id="316"/>
    <lineage>
        <taxon>Bacteria</taxon>
        <taxon>Pseudomonadati</taxon>
        <taxon>Pseudomonadota</taxon>
        <taxon>Gammaproteobacteria</taxon>
        <taxon>Pseudomonadales</taxon>
        <taxon>Pseudomonadaceae</taxon>
        <taxon>Stutzerimonas</taxon>
    </lineage>
</organism>